<dbReference type="SUPFAM" id="SSF52799">
    <property type="entry name" value="(Phosphotyrosine protein) phosphatases II"/>
    <property type="match status" value="1"/>
</dbReference>
<dbReference type="PANTHER" id="PTHR10159">
    <property type="entry name" value="DUAL SPECIFICITY PROTEIN PHOSPHATASE"/>
    <property type="match status" value="1"/>
</dbReference>
<dbReference type="GO" id="GO:0043409">
    <property type="term" value="P:negative regulation of MAPK cascade"/>
    <property type="evidence" value="ECO:0007669"/>
    <property type="project" value="TreeGrafter"/>
</dbReference>
<feature type="domain" description="Tyrosine specific protein phosphatases" evidence="6">
    <location>
        <begin position="115"/>
        <end position="172"/>
    </location>
</feature>
<dbReference type="GO" id="GO:0008330">
    <property type="term" value="F:protein tyrosine/threonine phosphatase activity"/>
    <property type="evidence" value="ECO:0007669"/>
    <property type="project" value="TreeGrafter"/>
</dbReference>
<comment type="similarity">
    <text evidence="1">Belongs to the protein-tyrosine phosphatase family. Non-receptor class dual specificity subfamily.</text>
</comment>
<dbReference type="PROSITE" id="PS50054">
    <property type="entry name" value="TYR_PHOSPHATASE_DUAL"/>
    <property type="match status" value="1"/>
</dbReference>
<evidence type="ECO:0000256" key="1">
    <source>
        <dbReference type="ARBA" id="ARBA00008601"/>
    </source>
</evidence>
<dbReference type="CDD" id="cd14498">
    <property type="entry name" value="DSP"/>
    <property type="match status" value="1"/>
</dbReference>
<protein>
    <recommendedName>
        <fullName evidence="2">protein-tyrosine-phosphatase</fullName>
        <ecNumber evidence="2">3.1.3.48</ecNumber>
    </recommendedName>
</protein>
<dbReference type="PANTHER" id="PTHR10159:SF519">
    <property type="entry name" value="DUAL SPECIFICITY PROTEIN PHOSPHATASE MPK3"/>
    <property type="match status" value="1"/>
</dbReference>
<dbReference type="SMART" id="SM00195">
    <property type="entry name" value="DSPc"/>
    <property type="match status" value="1"/>
</dbReference>
<gene>
    <name evidence="7" type="ORF">BOTBODRAFT_106775</name>
</gene>
<evidence type="ECO:0000256" key="2">
    <source>
        <dbReference type="ARBA" id="ARBA00013064"/>
    </source>
</evidence>
<keyword evidence="4" id="KW-0904">Protein phosphatase</keyword>
<evidence type="ECO:0000259" key="5">
    <source>
        <dbReference type="PROSITE" id="PS50054"/>
    </source>
</evidence>
<dbReference type="GO" id="GO:0033550">
    <property type="term" value="F:MAP kinase tyrosine phosphatase activity"/>
    <property type="evidence" value="ECO:0007669"/>
    <property type="project" value="TreeGrafter"/>
</dbReference>
<dbReference type="Pfam" id="PF00782">
    <property type="entry name" value="DSPc"/>
    <property type="match status" value="1"/>
</dbReference>
<keyword evidence="8" id="KW-1185">Reference proteome</keyword>
<dbReference type="InterPro" id="IPR000340">
    <property type="entry name" value="Dual-sp_phosphatase_cat-dom"/>
</dbReference>
<accession>A0A067MM71</accession>
<dbReference type="PROSITE" id="PS50056">
    <property type="entry name" value="TYR_PHOSPHATASE_2"/>
    <property type="match status" value="1"/>
</dbReference>
<dbReference type="AlphaFoldDB" id="A0A067MM71"/>
<dbReference type="InterPro" id="IPR029021">
    <property type="entry name" value="Prot-tyrosine_phosphatase-like"/>
</dbReference>
<evidence type="ECO:0000313" key="7">
    <source>
        <dbReference type="EMBL" id="KDQ16659.1"/>
    </source>
</evidence>
<evidence type="ECO:0000256" key="4">
    <source>
        <dbReference type="ARBA" id="ARBA00022912"/>
    </source>
</evidence>
<evidence type="ECO:0000256" key="3">
    <source>
        <dbReference type="ARBA" id="ARBA00022801"/>
    </source>
</evidence>
<keyword evidence="3" id="KW-0378">Hydrolase</keyword>
<dbReference type="Proteomes" id="UP000027195">
    <property type="component" value="Unassembled WGS sequence"/>
</dbReference>
<dbReference type="InterPro" id="IPR000387">
    <property type="entry name" value="Tyr_Pase_dom"/>
</dbReference>
<proteinExistence type="inferred from homology"/>
<dbReference type="GO" id="GO:0005737">
    <property type="term" value="C:cytoplasm"/>
    <property type="evidence" value="ECO:0007669"/>
    <property type="project" value="TreeGrafter"/>
</dbReference>
<dbReference type="EMBL" id="KL198026">
    <property type="protein sequence ID" value="KDQ16659.1"/>
    <property type="molecule type" value="Genomic_DNA"/>
</dbReference>
<dbReference type="EC" id="3.1.3.48" evidence="2"/>
<organism evidence="7 8">
    <name type="scientific">Botryobasidium botryosum (strain FD-172 SS1)</name>
    <dbReference type="NCBI Taxonomy" id="930990"/>
    <lineage>
        <taxon>Eukaryota</taxon>
        <taxon>Fungi</taxon>
        <taxon>Dikarya</taxon>
        <taxon>Basidiomycota</taxon>
        <taxon>Agaricomycotina</taxon>
        <taxon>Agaricomycetes</taxon>
        <taxon>Cantharellales</taxon>
        <taxon>Botryobasidiaceae</taxon>
        <taxon>Botryobasidium</taxon>
    </lineage>
</organism>
<dbReference type="OrthoDB" id="2017893at2759"/>
<dbReference type="InterPro" id="IPR020422">
    <property type="entry name" value="TYR_PHOSPHATASE_DUAL_dom"/>
</dbReference>
<name>A0A067MM71_BOTB1</name>
<evidence type="ECO:0000259" key="6">
    <source>
        <dbReference type="PROSITE" id="PS50056"/>
    </source>
</evidence>
<dbReference type="GO" id="GO:0017017">
    <property type="term" value="F:MAP kinase tyrosine/serine/threonine phosphatase activity"/>
    <property type="evidence" value="ECO:0007669"/>
    <property type="project" value="TreeGrafter"/>
</dbReference>
<evidence type="ECO:0000313" key="8">
    <source>
        <dbReference type="Proteomes" id="UP000027195"/>
    </source>
</evidence>
<dbReference type="Gene3D" id="3.90.190.10">
    <property type="entry name" value="Protein tyrosine phosphatase superfamily"/>
    <property type="match status" value="1"/>
</dbReference>
<reference evidence="8" key="1">
    <citation type="journal article" date="2014" name="Proc. Natl. Acad. Sci. U.S.A.">
        <title>Extensive sampling of basidiomycete genomes demonstrates inadequacy of the white-rot/brown-rot paradigm for wood decay fungi.</title>
        <authorList>
            <person name="Riley R."/>
            <person name="Salamov A.A."/>
            <person name="Brown D.W."/>
            <person name="Nagy L.G."/>
            <person name="Floudas D."/>
            <person name="Held B.W."/>
            <person name="Levasseur A."/>
            <person name="Lombard V."/>
            <person name="Morin E."/>
            <person name="Otillar R."/>
            <person name="Lindquist E.A."/>
            <person name="Sun H."/>
            <person name="LaButti K.M."/>
            <person name="Schmutz J."/>
            <person name="Jabbour D."/>
            <person name="Luo H."/>
            <person name="Baker S.E."/>
            <person name="Pisabarro A.G."/>
            <person name="Walton J.D."/>
            <person name="Blanchette R.A."/>
            <person name="Henrissat B."/>
            <person name="Martin F."/>
            <person name="Cullen D."/>
            <person name="Hibbett D.S."/>
            <person name="Grigoriev I.V."/>
        </authorList>
    </citation>
    <scope>NUCLEOTIDE SEQUENCE [LARGE SCALE GENOMIC DNA]</scope>
    <source>
        <strain evidence="8">FD-172 SS1</strain>
    </source>
</reference>
<dbReference type="InParanoid" id="A0A067MM71"/>
<dbReference type="HOGENOM" id="CLU_027074_9_2_1"/>
<dbReference type="STRING" id="930990.A0A067MM71"/>
<feature type="domain" description="Tyrosine-protein phosphatase" evidence="5">
    <location>
        <begin position="41"/>
        <end position="194"/>
    </location>
</feature>
<sequence>MSTDDKDAQAASSASPANPRGKFAQDLVLKLAAARAGSSRAASLVIPRLYLSDAISAMDAGILRKYNITHILSVTQHPLTYPELLGKGGQGVRDLAILHIPLMDTARADLLGVLQRSTEYIQGVLDSPEESGNVLVHCIEGISRSVAVVCAYLIFAKGYTAAEAVDYVKSKRSVSSPNPGFVAQLSRWAERLEEQAKARVPANS</sequence>